<dbReference type="PANTHER" id="PTHR42884">
    <property type="entry name" value="PROPROTEIN CONVERTASE SUBTILISIN/KEXIN-RELATED"/>
    <property type="match status" value="1"/>
</dbReference>
<dbReference type="PROSITE" id="PS51892">
    <property type="entry name" value="SUBTILASE"/>
    <property type="match status" value="1"/>
</dbReference>
<keyword evidence="2 4" id="KW-0378">Hydrolase</keyword>
<evidence type="ECO:0000256" key="6">
    <source>
        <dbReference type="SAM" id="SignalP"/>
    </source>
</evidence>
<evidence type="ECO:0000256" key="1">
    <source>
        <dbReference type="ARBA" id="ARBA00022670"/>
    </source>
</evidence>
<feature type="chain" id="PRO_5047062937" evidence="6">
    <location>
        <begin position="31"/>
        <end position="513"/>
    </location>
</feature>
<evidence type="ECO:0000313" key="8">
    <source>
        <dbReference type="EMBL" id="MDX8150360.1"/>
    </source>
</evidence>
<dbReference type="Proteomes" id="UP001277761">
    <property type="component" value="Unassembled WGS sequence"/>
</dbReference>
<dbReference type="PROSITE" id="PS00137">
    <property type="entry name" value="SUBTILASE_HIS"/>
    <property type="match status" value="1"/>
</dbReference>
<proteinExistence type="inferred from homology"/>
<keyword evidence="9" id="KW-1185">Reference proteome</keyword>
<dbReference type="PROSITE" id="PS51257">
    <property type="entry name" value="PROKAR_LIPOPROTEIN"/>
    <property type="match status" value="1"/>
</dbReference>
<comment type="similarity">
    <text evidence="4">Belongs to the peptidase S8 family.</text>
</comment>
<feature type="region of interest" description="Disordered" evidence="5">
    <location>
        <begin position="78"/>
        <end position="138"/>
    </location>
</feature>
<comment type="caution">
    <text evidence="8">The sequence shown here is derived from an EMBL/GenBank/DDBJ whole genome shotgun (WGS) entry which is preliminary data.</text>
</comment>
<keyword evidence="6" id="KW-0732">Signal</keyword>
<dbReference type="SUPFAM" id="SSF52743">
    <property type="entry name" value="Subtilisin-like"/>
    <property type="match status" value="1"/>
</dbReference>
<gene>
    <name evidence="8" type="ORF">SK069_02030</name>
</gene>
<dbReference type="PANTHER" id="PTHR42884:SF14">
    <property type="entry name" value="NEUROENDOCRINE CONVERTASE 1"/>
    <property type="match status" value="1"/>
</dbReference>
<reference evidence="8 9" key="1">
    <citation type="submission" date="2023-11" db="EMBL/GenBank/DDBJ databases">
        <authorList>
            <person name="Xu M."/>
            <person name="Jiang T."/>
        </authorList>
    </citation>
    <scope>NUCLEOTIDE SEQUENCE [LARGE SCALE GENOMIC DNA]</scope>
    <source>
        <strain evidence="8 9">SD</strain>
    </source>
</reference>
<feature type="active site" description="Charge relay system" evidence="4">
    <location>
        <position position="137"/>
    </location>
</feature>
<evidence type="ECO:0000256" key="5">
    <source>
        <dbReference type="SAM" id="MobiDB-lite"/>
    </source>
</evidence>
<evidence type="ECO:0000256" key="3">
    <source>
        <dbReference type="ARBA" id="ARBA00022825"/>
    </source>
</evidence>
<dbReference type="InterPro" id="IPR022398">
    <property type="entry name" value="Peptidase_S8_His-AS"/>
</dbReference>
<dbReference type="RefSeq" id="WP_319952510.1">
    <property type="nucleotide sequence ID" value="NZ_JAXAVX010000001.1"/>
</dbReference>
<keyword evidence="3 4" id="KW-0720">Serine protease</keyword>
<name>A0ABU4VG09_9ACTN</name>
<dbReference type="InterPro" id="IPR015500">
    <property type="entry name" value="Peptidase_S8_subtilisin-rel"/>
</dbReference>
<feature type="active site" description="Charge relay system" evidence="4">
    <location>
        <position position="69"/>
    </location>
</feature>
<evidence type="ECO:0000313" key="9">
    <source>
        <dbReference type="Proteomes" id="UP001277761"/>
    </source>
</evidence>
<protein>
    <submittedName>
        <fullName evidence="8">S8 family serine peptidase</fullName>
    </submittedName>
</protein>
<feature type="region of interest" description="Disordered" evidence="5">
    <location>
        <begin position="360"/>
        <end position="386"/>
    </location>
</feature>
<sequence length="513" mass="52378">MSTRPHPVRRVTGVLLTLAACAAAAPAAQAAAPTDPQAGGQEPLSILRVPQALDAAGRPLQDVPVLVADTGLDLDHPDIAPRLFANPQPGNAPNPDGVPPKVVPAGAPGWDLLGSAGPGQPLAPDGDPSDPSGGSGHGTLVAGILGAAWNNGAGGAGVAPNARFVALRTCWDDDQCYQYIQASAIGWASTRGARVASFSWLSGPLESELRDAITQHAQTLFVTIPSGNGGASDVDGEDPQPCGLDAPNVLCVTTSAPDDGLDCGGYGARAVDVAVPTRNTVTTTKDGGFTTTGCATSFAAPTAAGIATILFGIDPTATPADVKAAIVDSARKVPAWSGKSVSGGVADAEAAVRLFQERRGIPAGTAPGTGTTPGGPTTPTTGTDRTKPVLTLRRRGASRRAVRLSLRTSEPATVRLTIERRGTGRRVGRTCRATSAANRRRPRCTRWSVRRSTSVALAAGKAGVAPAAARTVSLPLVDARRRALPRGSYRVVARTTDRAGNVGTARRLTLRVR</sequence>
<dbReference type="PRINTS" id="PR00723">
    <property type="entry name" value="SUBTILISIN"/>
</dbReference>
<keyword evidence="1 4" id="KW-0645">Protease</keyword>
<dbReference type="EMBL" id="JAXAVX010000001">
    <property type="protein sequence ID" value="MDX8150360.1"/>
    <property type="molecule type" value="Genomic_DNA"/>
</dbReference>
<organism evidence="8 9">
    <name type="scientific">Patulibacter brassicae</name>
    <dbReference type="NCBI Taxonomy" id="1705717"/>
    <lineage>
        <taxon>Bacteria</taxon>
        <taxon>Bacillati</taxon>
        <taxon>Actinomycetota</taxon>
        <taxon>Thermoleophilia</taxon>
        <taxon>Solirubrobacterales</taxon>
        <taxon>Patulibacteraceae</taxon>
        <taxon>Patulibacter</taxon>
    </lineage>
</organism>
<feature type="compositionally biased region" description="Pro residues" evidence="5">
    <location>
        <begin position="90"/>
        <end position="102"/>
    </location>
</feature>
<feature type="signal peptide" evidence="6">
    <location>
        <begin position="1"/>
        <end position="30"/>
    </location>
</feature>
<evidence type="ECO:0000256" key="4">
    <source>
        <dbReference type="PROSITE-ProRule" id="PRU01240"/>
    </source>
</evidence>
<accession>A0ABU4VG09</accession>
<feature type="active site" description="Charge relay system" evidence="4">
    <location>
        <position position="297"/>
    </location>
</feature>
<dbReference type="Gene3D" id="3.40.50.200">
    <property type="entry name" value="Peptidase S8/S53 domain"/>
    <property type="match status" value="1"/>
</dbReference>
<evidence type="ECO:0000256" key="2">
    <source>
        <dbReference type="ARBA" id="ARBA00022801"/>
    </source>
</evidence>
<evidence type="ECO:0000259" key="7">
    <source>
        <dbReference type="Pfam" id="PF00082"/>
    </source>
</evidence>
<feature type="compositionally biased region" description="Low complexity" evidence="5">
    <location>
        <begin position="362"/>
        <end position="383"/>
    </location>
</feature>
<dbReference type="InterPro" id="IPR036852">
    <property type="entry name" value="Peptidase_S8/S53_dom_sf"/>
</dbReference>
<dbReference type="Pfam" id="PF00082">
    <property type="entry name" value="Peptidase_S8"/>
    <property type="match status" value="1"/>
</dbReference>
<dbReference type="InterPro" id="IPR000209">
    <property type="entry name" value="Peptidase_S8/S53_dom"/>
</dbReference>
<feature type="domain" description="Peptidase S8/S53" evidence="7">
    <location>
        <begin position="63"/>
        <end position="334"/>
    </location>
</feature>